<evidence type="ECO:0000313" key="2">
    <source>
        <dbReference type="EMBL" id="CAK0790407.1"/>
    </source>
</evidence>
<dbReference type="Proteomes" id="UP001189429">
    <property type="component" value="Unassembled WGS sequence"/>
</dbReference>
<feature type="compositionally biased region" description="Basic and acidic residues" evidence="1">
    <location>
        <begin position="99"/>
        <end position="121"/>
    </location>
</feature>
<evidence type="ECO:0000313" key="3">
    <source>
        <dbReference type="Proteomes" id="UP001189429"/>
    </source>
</evidence>
<feature type="region of interest" description="Disordered" evidence="1">
    <location>
        <begin position="99"/>
        <end position="160"/>
    </location>
</feature>
<evidence type="ECO:0000256" key="1">
    <source>
        <dbReference type="SAM" id="MobiDB-lite"/>
    </source>
</evidence>
<protein>
    <recommendedName>
        <fullName evidence="4">Condensin complex subunit 2</fullName>
    </recommendedName>
</protein>
<name>A0ABN9PC27_9DINO</name>
<proteinExistence type="predicted"/>
<sequence length="160" mass="17656">MGRAKAESTKDALKDKEYKDGIDDLAKATVVKPGDLDEKAVKYLDFVQANGGRGNEACAYLKGALEGMSRDHVSNWKAYVYTLLRGFDEEAYKQMKISEGKKVRPARAKTEKDKEKKDKFPTKQFEFNAGAAEFVPGQSWSAPPGGEKKADEAEAKAEAK</sequence>
<gene>
    <name evidence="2" type="ORF">PCOR1329_LOCUS1690</name>
</gene>
<keyword evidence="3" id="KW-1185">Reference proteome</keyword>
<organism evidence="2 3">
    <name type="scientific">Prorocentrum cordatum</name>
    <dbReference type="NCBI Taxonomy" id="2364126"/>
    <lineage>
        <taxon>Eukaryota</taxon>
        <taxon>Sar</taxon>
        <taxon>Alveolata</taxon>
        <taxon>Dinophyceae</taxon>
        <taxon>Prorocentrales</taxon>
        <taxon>Prorocentraceae</taxon>
        <taxon>Prorocentrum</taxon>
    </lineage>
</organism>
<evidence type="ECO:0008006" key="4">
    <source>
        <dbReference type="Google" id="ProtNLM"/>
    </source>
</evidence>
<reference evidence="2" key="1">
    <citation type="submission" date="2023-10" db="EMBL/GenBank/DDBJ databases">
        <authorList>
            <person name="Chen Y."/>
            <person name="Shah S."/>
            <person name="Dougan E. K."/>
            <person name="Thang M."/>
            <person name="Chan C."/>
        </authorList>
    </citation>
    <scope>NUCLEOTIDE SEQUENCE [LARGE SCALE GENOMIC DNA]</scope>
</reference>
<feature type="compositionally biased region" description="Basic and acidic residues" evidence="1">
    <location>
        <begin position="146"/>
        <end position="160"/>
    </location>
</feature>
<accession>A0ABN9PC27</accession>
<dbReference type="EMBL" id="CAUYUJ010000414">
    <property type="protein sequence ID" value="CAK0790407.1"/>
    <property type="molecule type" value="Genomic_DNA"/>
</dbReference>
<comment type="caution">
    <text evidence="2">The sequence shown here is derived from an EMBL/GenBank/DDBJ whole genome shotgun (WGS) entry which is preliminary data.</text>
</comment>